<evidence type="ECO:0000256" key="5">
    <source>
        <dbReference type="PIRSR" id="PIRSR604574-2"/>
    </source>
</evidence>
<feature type="binding site" evidence="5">
    <location>
        <position position="420"/>
    </location>
    <ligand>
        <name>Fe cation</name>
        <dbReference type="ChEBI" id="CHEBI:24875"/>
        <note>catalytic</note>
    </ligand>
</feature>
<reference evidence="8 9" key="1">
    <citation type="submission" date="2019-05" db="EMBL/GenBank/DDBJ databases">
        <title>Emergence of the Ug99 lineage of the wheat stem rust pathogen through somatic hybridization.</title>
        <authorList>
            <person name="Li F."/>
            <person name="Upadhyaya N.M."/>
            <person name="Sperschneider J."/>
            <person name="Matny O."/>
            <person name="Nguyen-Phuc H."/>
            <person name="Mago R."/>
            <person name="Raley C."/>
            <person name="Miller M.E."/>
            <person name="Silverstein K.A.T."/>
            <person name="Henningsen E."/>
            <person name="Hirsch C.D."/>
            <person name="Visser B."/>
            <person name="Pretorius Z.A."/>
            <person name="Steffenson B.J."/>
            <person name="Schwessinger B."/>
            <person name="Dodds P.N."/>
            <person name="Figueroa M."/>
        </authorList>
    </citation>
    <scope>NUCLEOTIDE SEQUENCE [LARGE SCALE GENOMIC DNA]</scope>
    <source>
        <strain evidence="8 9">Ug99</strain>
    </source>
</reference>
<dbReference type="GO" id="GO:0051213">
    <property type="term" value="F:dioxygenase activity"/>
    <property type="evidence" value="ECO:0007669"/>
    <property type="project" value="UniProtKB-KW"/>
</dbReference>
<evidence type="ECO:0000256" key="2">
    <source>
        <dbReference type="ARBA" id="ARBA00022964"/>
    </source>
</evidence>
<dbReference type="AlphaFoldDB" id="A0A5B0MRV0"/>
<feature type="domain" description="Fe2OG dioxygenase" evidence="7">
    <location>
        <begin position="402"/>
        <end position="521"/>
    </location>
</feature>
<dbReference type="Proteomes" id="UP000325313">
    <property type="component" value="Unassembled WGS sequence"/>
</dbReference>
<keyword evidence="2" id="KW-0223">Dioxygenase</keyword>
<protein>
    <recommendedName>
        <fullName evidence="7">Fe2OG dioxygenase domain-containing protein</fullName>
    </recommendedName>
</protein>
<name>A0A5B0MRV0_PUCGR</name>
<dbReference type="PROSITE" id="PS51471">
    <property type="entry name" value="FE2OG_OXY"/>
    <property type="match status" value="1"/>
</dbReference>
<dbReference type="GO" id="GO:0046872">
    <property type="term" value="F:metal ion binding"/>
    <property type="evidence" value="ECO:0007669"/>
    <property type="project" value="UniProtKB-KW"/>
</dbReference>
<feature type="region of interest" description="Disordered" evidence="6">
    <location>
        <begin position="46"/>
        <end position="85"/>
    </location>
</feature>
<dbReference type="InterPro" id="IPR037151">
    <property type="entry name" value="AlkB-like_sf"/>
</dbReference>
<evidence type="ECO:0000256" key="6">
    <source>
        <dbReference type="SAM" id="MobiDB-lite"/>
    </source>
</evidence>
<keyword evidence="1 5" id="KW-0479">Metal-binding</keyword>
<organism evidence="8 9">
    <name type="scientific">Puccinia graminis f. sp. tritici</name>
    <dbReference type="NCBI Taxonomy" id="56615"/>
    <lineage>
        <taxon>Eukaryota</taxon>
        <taxon>Fungi</taxon>
        <taxon>Dikarya</taxon>
        <taxon>Basidiomycota</taxon>
        <taxon>Pucciniomycotina</taxon>
        <taxon>Pucciniomycetes</taxon>
        <taxon>Pucciniales</taxon>
        <taxon>Pucciniaceae</taxon>
        <taxon>Puccinia</taxon>
    </lineage>
</organism>
<gene>
    <name evidence="8" type="ORF">PGTUg99_003422</name>
</gene>
<evidence type="ECO:0000313" key="8">
    <source>
        <dbReference type="EMBL" id="KAA1078824.1"/>
    </source>
</evidence>
<dbReference type="EMBL" id="VDEP01000446">
    <property type="protein sequence ID" value="KAA1078824.1"/>
    <property type="molecule type" value="Genomic_DNA"/>
</dbReference>
<evidence type="ECO:0000256" key="3">
    <source>
        <dbReference type="ARBA" id="ARBA00023002"/>
    </source>
</evidence>
<dbReference type="InterPro" id="IPR027450">
    <property type="entry name" value="AlkB-like"/>
</dbReference>
<evidence type="ECO:0000256" key="4">
    <source>
        <dbReference type="ARBA" id="ARBA00023004"/>
    </source>
</evidence>
<sequence>MRSSVRLIELIPFCLLPNLKESAASDSNRNVEHGNLVMENTTDLPVSEKTTTTKYPRKKLEKMRKNYHHSRSLQPDYQDPQSNPTPFRTIEQYYKRRLWEPDYNLAFGHHSIPPPSTTTTTTSPMKVEWSTPHQAQSIQAHIHPLPSNSSQPSIIKPCELCHPQSSPDRIFCTFPKQYPGLIYLPSYLCQHQQAELVEDCLTNGLRKPNVTNIDTHWEMPHQPGLYDLYRLWLNNENSQNQSEDQDQELDTQFILQPKPVPESSVQQSSQTDPKKPPQQKSRRQKVDFEPINAHNFLVARNDRPKEDQVSAKAGMPIHIRDLWMNGKLRWCTIGWQYHWPTKTYHFERDPTPISDLVQSTCKNLINRVVPWDVIESEFQATEKTSNDCEKESSLVDWKTNYKPEAGVINFYQYRDALTAHIDHSEVTTDTPLVSLSVGQACIFLIAASREEEPLAIKLESGDALIMAGPSRRFFHGVPRIIEHSLPPWINGCLSTGPSPPPPWARWFHNGGRINLNVRQVF</sequence>
<dbReference type="InterPro" id="IPR004574">
    <property type="entry name" value="Alkb"/>
</dbReference>
<evidence type="ECO:0000256" key="1">
    <source>
        <dbReference type="ARBA" id="ARBA00022723"/>
    </source>
</evidence>
<feature type="binding site" evidence="5">
    <location>
        <position position="422"/>
    </location>
    <ligand>
        <name>Fe cation</name>
        <dbReference type="ChEBI" id="CHEBI:24875"/>
        <note>catalytic</note>
    </ligand>
</feature>
<accession>A0A5B0MRV0</accession>
<dbReference type="Pfam" id="PF13532">
    <property type="entry name" value="2OG-FeII_Oxy_2"/>
    <property type="match status" value="1"/>
</dbReference>
<keyword evidence="4 5" id="KW-0408">Iron</keyword>
<feature type="compositionally biased region" description="Low complexity" evidence="6">
    <location>
        <begin position="261"/>
        <end position="270"/>
    </location>
</feature>
<feature type="compositionally biased region" description="Polar residues" evidence="6">
    <location>
        <begin position="72"/>
        <end position="85"/>
    </location>
</feature>
<comment type="cofactor">
    <cofactor evidence="5">
        <name>Fe(2+)</name>
        <dbReference type="ChEBI" id="CHEBI:29033"/>
    </cofactor>
    <text evidence="5">Binds 1 Fe(2+) ion per subunit.</text>
</comment>
<comment type="caution">
    <text evidence="8">The sequence shown here is derived from an EMBL/GenBank/DDBJ whole genome shotgun (WGS) entry which is preliminary data.</text>
</comment>
<evidence type="ECO:0000259" key="7">
    <source>
        <dbReference type="PROSITE" id="PS51471"/>
    </source>
</evidence>
<feature type="compositionally biased region" description="Basic residues" evidence="6">
    <location>
        <begin position="55"/>
        <end position="71"/>
    </location>
</feature>
<dbReference type="GO" id="GO:0005737">
    <property type="term" value="C:cytoplasm"/>
    <property type="evidence" value="ECO:0007669"/>
    <property type="project" value="TreeGrafter"/>
</dbReference>
<evidence type="ECO:0000313" key="9">
    <source>
        <dbReference type="Proteomes" id="UP000325313"/>
    </source>
</evidence>
<dbReference type="InterPro" id="IPR005123">
    <property type="entry name" value="Oxoglu/Fe-dep_dioxygenase_dom"/>
</dbReference>
<feature type="binding site" evidence="5">
    <location>
        <position position="475"/>
    </location>
    <ligand>
        <name>Fe cation</name>
        <dbReference type="ChEBI" id="CHEBI:24875"/>
        <note>catalytic</note>
    </ligand>
</feature>
<feature type="region of interest" description="Disordered" evidence="6">
    <location>
        <begin position="260"/>
        <end position="287"/>
    </location>
</feature>
<dbReference type="PANTHER" id="PTHR16557">
    <property type="entry name" value="ALKYLATED DNA REPAIR PROTEIN ALKB-RELATED"/>
    <property type="match status" value="1"/>
</dbReference>
<dbReference type="GO" id="GO:0005634">
    <property type="term" value="C:nucleus"/>
    <property type="evidence" value="ECO:0007669"/>
    <property type="project" value="TreeGrafter"/>
</dbReference>
<dbReference type="SUPFAM" id="SSF51197">
    <property type="entry name" value="Clavaminate synthase-like"/>
    <property type="match status" value="1"/>
</dbReference>
<keyword evidence="3" id="KW-0560">Oxidoreductase</keyword>
<dbReference type="PANTHER" id="PTHR16557:SF2">
    <property type="entry name" value="NUCLEIC ACID DIOXYGENASE ALKBH1"/>
    <property type="match status" value="1"/>
</dbReference>
<dbReference type="Gene3D" id="2.60.120.590">
    <property type="entry name" value="Alpha-ketoglutarate-dependent dioxygenase AlkB-like"/>
    <property type="match status" value="1"/>
</dbReference>
<proteinExistence type="predicted"/>